<evidence type="ECO:0000256" key="1">
    <source>
        <dbReference type="SAM" id="MobiDB-lite"/>
    </source>
</evidence>
<evidence type="ECO:0000259" key="2">
    <source>
        <dbReference type="PROSITE" id="PS50020"/>
    </source>
</evidence>
<sequence length="162" mass="18158">MIVAEYTSSSEDEAPDTDDGQDTAYPNTDAQFADEQYPDTDAQYADAQYPDTDAQYPGAQYPDTDAQYPGAQYPDAQFSPPPPPLTDEKEAGWREYLEPASGCTYFHNAFSGISVWDAPDKFIPLERPNGCVVDPASGCWYFYDHSTGRSDWHRDISLSERR</sequence>
<accession>A0AAD7U7M7</accession>
<dbReference type="InterPro" id="IPR001202">
    <property type="entry name" value="WW_dom"/>
</dbReference>
<dbReference type="Gene3D" id="2.20.70.10">
    <property type="match status" value="1"/>
</dbReference>
<keyword evidence="4" id="KW-1185">Reference proteome</keyword>
<dbReference type="SUPFAM" id="SSF51045">
    <property type="entry name" value="WW domain"/>
    <property type="match status" value="1"/>
</dbReference>
<dbReference type="SMART" id="SM00456">
    <property type="entry name" value="WW"/>
    <property type="match status" value="2"/>
</dbReference>
<feature type="domain" description="WW" evidence="2">
    <location>
        <begin position="87"/>
        <end position="121"/>
    </location>
</feature>
<reference evidence="3" key="1">
    <citation type="submission" date="2023-01" db="EMBL/GenBank/DDBJ databases">
        <title>Metagenome sequencing of chrysophaentin producing Chrysophaeum taylorii.</title>
        <authorList>
            <person name="Davison J."/>
            <person name="Bewley C."/>
        </authorList>
    </citation>
    <scope>NUCLEOTIDE SEQUENCE</scope>
    <source>
        <strain evidence="3">NIES-1699</strain>
    </source>
</reference>
<comment type="caution">
    <text evidence="3">The sequence shown here is derived from an EMBL/GenBank/DDBJ whole genome shotgun (WGS) entry which is preliminary data.</text>
</comment>
<protein>
    <recommendedName>
        <fullName evidence="2">WW domain-containing protein</fullName>
    </recommendedName>
</protein>
<evidence type="ECO:0000313" key="3">
    <source>
        <dbReference type="EMBL" id="KAJ8599304.1"/>
    </source>
</evidence>
<dbReference type="InterPro" id="IPR036020">
    <property type="entry name" value="WW_dom_sf"/>
</dbReference>
<feature type="compositionally biased region" description="Acidic residues" evidence="1">
    <location>
        <begin position="10"/>
        <end position="21"/>
    </location>
</feature>
<organism evidence="3 4">
    <name type="scientific">Chrysophaeum taylorii</name>
    <dbReference type="NCBI Taxonomy" id="2483200"/>
    <lineage>
        <taxon>Eukaryota</taxon>
        <taxon>Sar</taxon>
        <taxon>Stramenopiles</taxon>
        <taxon>Ochrophyta</taxon>
        <taxon>Pelagophyceae</taxon>
        <taxon>Pelagomonadales</taxon>
        <taxon>Pelagomonadaceae</taxon>
        <taxon>Chrysophaeum</taxon>
    </lineage>
</organism>
<name>A0AAD7U7M7_9STRA</name>
<dbReference type="EMBL" id="JAQMWT010000573">
    <property type="protein sequence ID" value="KAJ8599304.1"/>
    <property type="molecule type" value="Genomic_DNA"/>
</dbReference>
<feature type="region of interest" description="Disordered" evidence="1">
    <location>
        <begin position="1"/>
        <end position="89"/>
    </location>
</feature>
<dbReference type="PROSITE" id="PS50020">
    <property type="entry name" value="WW_DOMAIN_2"/>
    <property type="match status" value="1"/>
</dbReference>
<evidence type="ECO:0000313" key="4">
    <source>
        <dbReference type="Proteomes" id="UP001230188"/>
    </source>
</evidence>
<dbReference type="AlphaFoldDB" id="A0AAD7U7M7"/>
<dbReference type="Proteomes" id="UP001230188">
    <property type="component" value="Unassembled WGS sequence"/>
</dbReference>
<gene>
    <name evidence="3" type="ORF">CTAYLR_008840</name>
</gene>
<proteinExistence type="predicted"/>
<dbReference type="Pfam" id="PF00397">
    <property type="entry name" value="WW"/>
    <property type="match status" value="2"/>
</dbReference>